<sequence length="148" mass="17064">MCELDNVRLLVTKFADCYRFYKDILGFKVTWGDSRSGYVSFEAGKGKEFAIFDRHAMAEAVGTTVLPTAVQAQDRFALIFRVEEELEQMVIRLQSQNVDIASGVQDRPDWGIKAVHLRDPDGNLIEMFSELSKDKWHRDLLEEDKKFN</sequence>
<accession>A0A9Q4B3F2</accession>
<feature type="domain" description="VOC" evidence="1">
    <location>
        <begin position="3"/>
        <end position="130"/>
    </location>
</feature>
<comment type="caution">
    <text evidence="2">The sequence shown here is derived from an EMBL/GenBank/DDBJ whole genome shotgun (WGS) entry which is preliminary data.</text>
</comment>
<dbReference type="InterPro" id="IPR004360">
    <property type="entry name" value="Glyas_Fos-R_dOase_dom"/>
</dbReference>
<reference evidence="2" key="1">
    <citation type="submission" date="2020-06" db="EMBL/GenBank/DDBJ databases">
        <title>Insight into the genomes of haloalkaliphilic bacilli from Kenyan soda lakes.</title>
        <authorList>
            <person name="Mwirichia R."/>
            <person name="Villamizar G.C."/>
            <person name="Poehlein A."/>
            <person name="Mugweru J."/>
            <person name="Kipnyargis A."/>
            <person name="Kiplimo D."/>
            <person name="Orwa P."/>
            <person name="Daniel R."/>
        </authorList>
    </citation>
    <scope>NUCLEOTIDE SEQUENCE</scope>
    <source>
        <strain evidence="2">B1096_S55</strain>
    </source>
</reference>
<dbReference type="Pfam" id="PF00903">
    <property type="entry name" value="Glyoxalase"/>
    <property type="match status" value="1"/>
</dbReference>
<dbReference type="InterPro" id="IPR029068">
    <property type="entry name" value="Glyas_Bleomycin-R_OHBP_Dase"/>
</dbReference>
<dbReference type="PANTHER" id="PTHR21366">
    <property type="entry name" value="GLYOXALASE FAMILY PROTEIN"/>
    <property type="match status" value="1"/>
</dbReference>
<protein>
    <submittedName>
        <fullName evidence="2">VOC family protein</fullName>
    </submittedName>
</protein>
<dbReference type="SUPFAM" id="SSF54593">
    <property type="entry name" value="Glyoxalase/Bleomycin resistance protein/Dihydroxybiphenyl dioxygenase"/>
    <property type="match status" value="1"/>
</dbReference>
<proteinExistence type="predicted"/>
<evidence type="ECO:0000313" key="3">
    <source>
        <dbReference type="Proteomes" id="UP001057753"/>
    </source>
</evidence>
<evidence type="ECO:0000259" key="1">
    <source>
        <dbReference type="PROSITE" id="PS51819"/>
    </source>
</evidence>
<dbReference type="Gene3D" id="3.10.180.10">
    <property type="entry name" value="2,3-Dihydroxybiphenyl 1,2-Dioxygenase, domain 1"/>
    <property type="match status" value="1"/>
</dbReference>
<gene>
    <name evidence="2" type="ORF">HXA33_12100</name>
</gene>
<organism evidence="2 3">
    <name type="scientific">Salipaludibacillus agaradhaerens</name>
    <name type="common">Bacillus agaradhaerens</name>
    <dbReference type="NCBI Taxonomy" id="76935"/>
    <lineage>
        <taxon>Bacteria</taxon>
        <taxon>Bacillati</taxon>
        <taxon>Bacillota</taxon>
        <taxon>Bacilli</taxon>
        <taxon>Bacillales</taxon>
        <taxon>Bacillaceae</taxon>
    </lineage>
</organism>
<dbReference type="EMBL" id="JABXYM010000001">
    <property type="protein sequence ID" value="MCR6097287.1"/>
    <property type="molecule type" value="Genomic_DNA"/>
</dbReference>
<dbReference type="InterPro" id="IPR050383">
    <property type="entry name" value="GlyoxalaseI/FosfomycinResist"/>
</dbReference>
<keyword evidence="3" id="KW-1185">Reference proteome</keyword>
<dbReference type="AlphaFoldDB" id="A0A9Q4B3F2"/>
<name>A0A9Q4B3F2_SALAG</name>
<dbReference type="PANTHER" id="PTHR21366:SF22">
    <property type="entry name" value="VOC DOMAIN-CONTAINING PROTEIN"/>
    <property type="match status" value="1"/>
</dbReference>
<dbReference type="RefSeq" id="WP_257821690.1">
    <property type="nucleotide sequence ID" value="NZ_JABXYM010000001.1"/>
</dbReference>
<dbReference type="PROSITE" id="PS51819">
    <property type="entry name" value="VOC"/>
    <property type="match status" value="1"/>
</dbReference>
<dbReference type="InterPro" id="IPR037523">
    <property type="entry name" value="VOC_core"/>
</dbReference>
<dbReference type="Proteomes" id="UP001057753">
    <property type="component" value="Unassembled WGS sequence"/>
</dbReference>
<evidence type="ECO:0000313" key="2">
    <source>
        <dbReference type="EMBL" id="MCR6097287.1"/>
    </source>
</evidence>